<dbReference type="KEGG" id="gai:IMCC3135_23705"/>
<keyword evidence="9" id="KW-1185">Reference proteome</keyword>
<evidence type="ECO:0000256" key="2">
    <source>
        <dbReference type="ARBA" id="ARBA00022723"/>
    </source>
</evidence>
<dbReference type="InterPro" id="IPR005123">
    <property type="entry name" value="Oxoglu/Fe-dep_dioxygenase_dom"/>
</dbReference>
<evidence type="ECO:0000256" key="6">
    <source>
        <dbReference type="SAM" id="MobiDB-lite"/>
    </source>
</evidence>
<comment type="similarity">
    <text evidence="1 5">Belongs to the iron/ascorbate-dependent oxidoreductase family.</text>
</comment>
<feature type="region of interest" description="Disordered" evidence="6">
    <location>
        <begin position="1"/>
        <end position="37"/>
    </location>
</feature>
<accession>A0A2Z2P0T9</accession>
<evidence type="ECO:0000256" key="5">
    <source>
        <dbReference type="RuleBase" id="RU003682"/>
    </source>
</evidence>
<keyword evidence="2 5" id="KW-0479">Metal-binding</keyword>
<protein>
    <recommendedName>
        <fullName evidence="7">Fe2OG dioxygenase domain-containing protein</fullName>
    </recommendedName>
</protein>
<evidence type="ECO:0000256" key="4">
    <source>
        <dbReference type="ARBA" id="ARBA00023004"/>
    </source>
</evidence>
<sequence length="340" mass="38640">MSNKNTDFDPNAKEQELRSESEQWDTSKPEDAKPDDIPTIDLEAYFTTGADEDLAVAAEQLRIACEETGFFSIVGHQVSSEDLNDTFEQVRQFHALPIEQKSQILMDRPDWPVGGMGYLPLKNRKLPARETGNANEAFIIKCDDKLGMDDNQWPDAAWLPEFRAQVERYAQQMETLGKRMLPVYARALDMPDDFFDKAFINPLYRLRMTHYPAVKPDPENAFGIAPHVDTSYCTILAQDRPGLSVFSERRKVWVNAPVVKNSFIVNTGELLKQWTNDRFLSTRHFANNNTGSESRYSIPFFFNANPHHVMSCIPSCCSDENPAKYPPISYAQSQGVVQGE</sequence>
<dbReference type="SUPFAM" id="SSF51197">
    <property type="entry name" value="Clavaminate synthase-like"/>
    <property type="match status" value="1"/>
</dbReference>
<keyword evidence="3 5" id="KW-0560">Oxidoreductase</keyword>
<dbReference type="InterPro" id="IPR026992">
    <property type="entry name" value="DIOX_N"/>
</dbReference>
<dbReference type="InterPro" id="IPR044861">
    <property type="entry name" value="IPNS-like_FE2OG_OXY"/>
</dbReference>
<organism evidence="8 9">
    <name type="scientific">Granulosicoccus antarcticus IMCC3135</name>
    <dbReference type="NCBI Taxonomy" id="1192854"/>
    <lineage>
        <taxon>Bacteria</taxon>
        <taxon>Pseudomonadati</taxon>
        <taxon>Pseudomonadota</taxon>
        <taxon>Gammaproteobacteria</taxon>
        <taxon>Chromatiales</taxon>
        <taxon>Granulosicoccaceae</taxon>
        <taxon>Granulosicoccus</taxon>
    </lineage>
</organism>
<dbReference type="InterPro" id="IPR027443">
    <property type="entry name" value="IPNS-like_sf"/>
</dbReference>
<evidence type="ECO:0000259" key="7">
    <source>
        <dbReference type="PROSITE" id="PS51471"/>
    </source>
</evidence>
<dbReference type="EMBL" id="CP018632">
    <property type="protein sequence ID" value="ASJ74810.1"/>
    <property type="molecule type" value="Genomic_DNA"/>
</dbReference>
<dbReference type="PRINTS" id="PR00682">
    <property type="entry name" value="IPNSYNTHASE"/>
</dbReference>
<dbReference type="GO" id="GO:0016491">
    <property type="term" value="F:oxidoreductase activity"/>
    <property type="evidence" value="ECO:0007669"/>
    <property type="project" value="UniProtKB-KW"/>
</dbReference>
<name>A0A2Z2P0T9_9GAMM</name>
<evidence type="ECO:0000313" key="8">
    <source>
        <dbReference type="EMBL" id="ASJ74810.1"/>
    </source>
</evidence>
<dbReference type="PANTHER" id="PTHR10209">
    <property type="entry name" value="OXIDOREDUCTASE, 2OG-FE II OXYGENASE FAMILY PROTEIN"/>
    <property type="match status" value="1"/>
</dbReference>
<reference evidence="8 9" key="1">
    <citation type="submission" date="2016-12" db="EMBL/GenBank/DDBJ databases">
        <authorList>
            <person name="Song W.-J."/>
            <person name="Kurnit D.M."/>
        </authorList>
    </citation>
    <scope>NUCLEOTIDE SEQUENCE [LARGE SCALE GENOMIC DNA]</scope>
    <source>
        <strain evidence="8 9">IMCC3135</strain>
    </source>
</reference>
<evidence type="ECO:0000313" key="9">
    <source>
        <dbReference type="Proteomes" id="UP000250079"/>
    </source>
</evidence>
<dbReference type="Proteomes" id="UP000250079">
    <property type="component" value="Chromosome"/>
</dbReference>
<dbReference type="AlphaFoldDB" id="A0A2Z2P0T9"/>
<dbReference type="GO" id="GO:0046872">
    <property type="term" value="F:metal ion binding"/>
    <property type="evidence" value="ECO:0007669"/>
    <property type="project" value="UniProtKB-KW"/>
</dbReference>
<proteinExistence type="inferred from homology"/>
<feature type="compositionally biased region" description="Basic and acidic residues" evidence="6">
    <location>
        <begin position="1"/>
        <end position="36"/>
    </location>
</feature>
<feature type="domain" description="Fe2OG dioxygenase" evidence="7">
    <location>
        <begin position="202"/>
        <end position="304"/>
    </location>
</feature>
<evidence type="ECO:0000256" key="1">
    <source>
        <dbReference type="ARBA" id="ARBA00008056"/>
    </source>
</evidence>
<evidence type="ECO:0000256" key="3">
    <source>
        <dbReference type="ARBA" id="ARBA00023002"/>
    </source>
</evidence>
<keyword evidence="4 5" id="KW-0408">Iron</keyword>
<dbReference type="Gene3D" id="2.60.120.330">
    <property type="entry name" value="B-lactam Antibiotic, Isopenicillin N Synthase, Chain"/>
    <property type="match status" value="1"/>
</dbReference>
<dbReference type="RefSeq" id="WP_169727516.1">
    <property type="nucleotide sequence ID" value="NZ_CP018632.1"/>
</dbReference>
<dbReference type="Pfam" id="PF03171">
    <property type="entry name" value="2OG-FeII_Oxy"/>
    <property type="match status" value="1"/>
</dbReference>
<dbReference type="PANTHER" id="PTHR10209:SF867">
    <property type="entry name" value="2-OXOGLUTARATE (2OG) AND FE(II)-DEPENDENT OXYGENASE SUPERFAMILY PROTEIN"/>
    <property type="match status" value="1"/>
</dbReference>
<gene>
    <name evidence="8" type="ORF">IMCC3135_23705</name>
</gene>
<dbReference type="PROSITE" id="PS51471">
    <property type="entry name" value="FE2OG_OXY"/>
    <property type="match status" value="1"/>
</dbReference>
<dbReference type="Pfam" id="PF14226">
    <property type="entry name" value="DIOX_N"/>
    <property type="match status" value="1"/>
</dbReference>